<dbReference type="InterPro" id="IPR043144">
    <property type="entry name" value="Mal/L-sulf/L-lact_DH-like_ah"/>
</dbReference>
<dbReference type="InterPro" id="IPR036111">
    <property type="entry name" value="Mal/L-sulfo/L-lacto_DH-like_sf"/>
</dbReference>
<dbReference type="Gene3D" id="3.30.1370.60">
    <property type="entry name" value="Hypothetical oxidoreductase yiak, domain 2"/>
    <property type="match status" value="1"/>
</dbReference>
<gene>
    <name evidence="2" type="ORF">A8C75_18935</name>
</gene>
<dbReference type="InterPro" id="IPR003767">
    <property type="entry name" value="Malate/L-lactate_DH-like"/>
</dbReference>
<dbReference type="NCBIfam" id="NF009750">
    <property type="entry name" value="PRK13260.1"/>
    <property type="match status" value="1"/>
</dbReference>
<dbReference type="Proteomes" id="UP000078070">
    <property type="component" value="Chromosome"/>
</dbReference>
<evidence type="ECO:0000313" key="3">
    <source>
        <dbReference type="Proteomes" id="UP000078070"/>
    </source>
</evidence>
<dbReference type="OrthoDB" id="9811519at2"/>
<keyword evidence="3" id="KW-1185">Reference proteome</keyword>
<reference evidence="2 3" key="2">
    <citation type="journal article" date="2018" name="Int. J. Syst. Evol. Microbiol.">
        <title>Marinobacterium aestuarii sp. nov., a benzene-degrading marine bacterium isolated from estuary sediment.</title>
        <authorList>
            <person name="Bae S.S."/>
            <person name="Jung J."/>
            <person name="Chung D."/>
            <person name="Baek K."/>
        </authorList>
    </citation>
    <scope>NUCLEOTIDE SEQUENCE [LARGE SCALE GENOMIC DNA]</scope>
    <source>
        <strain evidence="2 3">ST58-10</strain>
    </source>
</reference>
<keyword evidence="1" id="KW-0560">Oxidoreductase</keyword>
<dbReference type="Gene3D" id="1.10.1530.10">
    <property type="match status" value="1"/>
</dbReference>
<dbReference type="PANTHER" id="PTHR11091">
    <property type="entry name" value="OXIDOREDUCTASE-RELATED"/>
    <property type="match status" value="1"/>
</dbReference>
<proteinExistence type="predicted"/>
<dbReference type="KEGG" id="mars:A8C75_18935"/>
<accession>A0A1A9F1Y7</accession>
<organism evidence="2 3">
    <name type="scientific">Marinobacterium aestuarii</name>
    <dbReference type="NCBI Taxonomy" id="1821621"/>
    <lineage>
        <taxon>Bacteria</taxon>
        <taxon>Pseudomonadati</taxon>
        <taxon>Pseudomonadota</taxon>
        <taxon>Gammaproteobacteria</taxon>
        <taxon>Oceanospirillales</taxon>
        <taxon>Oceanospirillaceae</taxon>
        <taxon>Marinobacterium</taxon>
    </lineage>
</organism>
<dbReference type="EMBL" id="CP015839">
    <property type="protein sequence ID" value="ANG64344.1"/>
    <property type="molecule type" value="Genomic_DNA"/>
</dbReference>
<name>A0A1A9F1Y7_9GAMM</name>
<dbReference type="AlphaFoldDB" id="A0A1A9F1Y7"/>
<evidence type="ECO:0000313" key="2">
    <source>
        <dbReference type="EMBL" id="ANG64344.1"/>
    </source>
</evidence>
<evidence type="ECO:0000256" key="1">
    <source>
        <dbReference type="ARBA" id="ARBA00023002"/>
    </source>
</evidence>
<dbReference type="GO" id="GO:0016491">
    <property type="term" value="F:oxidoreductase activity"/>
    <property type="evidence" value="ECO:0007669"/>
    <property type="project" value="UniProtKB-KW"/>
</dbReference>
<dbReference type="RefSeq" id="WP_067385864.1">
    <property type="nucleotide sequence ID" value="NZ_CP015839.1"/>
</dbReference>
<dbReference type="SUPFAM" id="SSF89733">
    <property type="entry name" value="L-sulfolactate dehydrogenase-like"/>
    <property type="match status" value="1"/>
</dbReference>
<dbReference type="PANTHER" id="PTHR11091:SF3">
    <property type="entry name" value="2,3-DIKETO-L-GULONATE REDUCTASE"/>
    <property type="match status" value="1"/>
</dbReference>
<dbReference type="Pfam" id="PF02615">
    <property type="entry name" value="Ldh_2"/>
    <property type="match status" value="1"/>
</dbReference>
<reference evidence="3" key="1">
    <citation type="submission" date="2016-05" db="EMBL/GenBank/DDBJ databases">
        <authorList>
            <person name="Baek K."/>
            <person name="Yang S.-J."/>
        </authorList>
    </citation>
    <scope>NUCLEOTIDE SEQUENCE [LARGE SCALE GENOMIC DNA]</scope>
    <source>
        <strain evidence="3">ST58-10</strain>
    </source>
</reference>
<sequence length="338" mass="36255">MIRIQLDELERTIEQALLRAGLSPQKALQCARVHASSSCDGVNSHGLNRVPRFVEYVGKGWIDIAAEPTPVSTLGAIEVYDGHQGVGVTNALFATGRAMEMARAQGVGIVALRNTTHWMRGGSYGWHAAQQGFASICWTNTESCMPAWGAADCRVGNNPLVIAVPRAEGPLVLDMAMSQYSYGKLQSTRLQEQQLAYAGGYDSAGRLTHDPGAIEVSRRILPTGYWKGSGLTIMLDAMAALLSQGMATNQIDQIKQGSGTGASQVFMLFDPRQLGGAAVAEQIANSVADYVQASQPAEVDGRVLYPGASTWQRREDNRQHGVPVDEAVWAQVQALAEA</sequence>
<protein>
    <submittedName>
        <fullName evidence="2">2,3-diketo-L-gulonate reductase</fullName>
    </submittedName>
</protein>
<dbReference type="STRING" id="1821621.A8C75_18935"/>
<dbReference type="InterPro" id="IPR043143">
    <property type="entry name" value="Mal/L-sulf/L-lact_DH-like_NADP"/>
</dbReference>